<keyword evidence="2" id="KW-1185">Reference proteome</keyword>
<dbReference type="PATRIC" id="fig|1215343.11.peg.504"/>
<accession>L0EU56</accession>
<sequence length="101" mass="11796">MKTLNAHQDVQITSLPLSEEDRIDFIERANEVFETVMLRIEPFNPELTRKLWSAEDYIDNHLLKADMLPIGREYALSLIEAFLWIYVVELAAEADEQAEMQ</sequence>
<reference evidence="1 2" key="1">
    <citation type="journal article" date="2012" name="Stand. Genomic Sci.">
        <title>Complete genome sequence of Liberibacter crescens BT-1.</title>
        <authorList>
            <person name="Leonard M.T."/>
            <person name="Fagen J.R."/>
            <person name="Davis-Richardson A.G."/>
            <person name="Davis M.J."/>
            <person name="Triplett E.W."/>
        </authorList>
    </citation>
    <scope>NUCLEOTIDE SEQUENCE [LARGE SCALE GENOMIC DNA]</scope>
    <source>
        <strain evidence="1 2">BT-1</strain>
    </source>
</reference>
<dbReference type="eggNOG" id="ENOG503346B">
    <property type="taxonomic scope" value="Bacteria"/>
</dbReference>
<dbReference type="RefSeq" id="WP_015272914.1">
    <property type="nucleotide sequence ID" value="NC_019907.1"/>
</dbReference>
<dbReference type="EMBL" id="CP003789">
    <property type="protein sequence ID" value="AGA64487.1"/>
    <property type="molecule type" value="Genomic_DNA"/>
</dbReference>
<dbReference type="HOGENOM" id="CLU_2288053_0_0_5"/>
<protein>
    <submittedName>
        <fullName evidence="1">Uncharacterized protein</fullName>
    </submittedName>
</protein>
<organism evidence="1 2">
    <name type="scientific">Liberibacter crescens (strain BT-1)</name>
    <dbReference type="NCBI Taxonomy" id="1215343"/>
    <lineage>
        <taxon>Bacteria</taxon>
        <taxon>Pseudomonadati</taxon>
        <taxon>Pseudomonadota</taxon>
        <taxon>Alphaproteobacteria</taxon>
        <taxon>Hyphomicrobiales</taxon>
        <taxon>Rhizobiaceae</taxon>
        <taxon>Liberibacter</taxon>
    </lineage>
</organism>
<evidence type="ECO:0000313" key="1">
    <source>
        <dbReference type="EMBL" id="AGA64487.1"/>
    </source>
</evidence>
<dbReference type="Proteomes" id="UP000010799">
    <property type="component" value="Chromosome"/>
</dbReference>
<gene>
    <name evidence="1" type="ordered locus">B488_04950</name>
</gene>
<proteinExistence type="predicted"/>
<dbReference type="KEGG" id="lcc:B488_04950"/>
<dbReference type="AlphaFoldDB" id="L0EU56"/>
<name>L0EU56_LIBCB</name>
<evidence type="ECO:0000313" key="2">
    <source>
        <dbReference type="Proteomes" id="UP000010799"/>
    </source>
</evidence>
<dbReference type="STRING" id="1215343.B488_04950"/>